<sequence>MRQGRTKKRSKSREKRSPSRSADREDSLLVNMLNERASKDRQVLISKDQWDVLKNFQTNYKEMKSRAIFAEGEINKLRVEVAKLESANEKLKEDINFISKQHQDSQNLIRELSKSEKDGNVIAEHQLALNKLKLSLEEIEGTISRQSATTKKYLLKTNKILAKHTKLLLEQQIAPPAKTILIKGIKQMSQCIENVLNSISGNSFEVLDVSQDLEIENHRLQQEKEEAINLYKDALEKMKEQTQLLRDRLKDLESGGGLKKVIEEQETKIASLTRENEILNQHIKSLQISLNEQYTLVEHLKDVIKSLGSPIKSEYNRRSVSPSLIFDENEIEKIIQSHQNKEEKNLQEEITSLDKEIQLLQVSLQKALLK</sequence>
<feature type="region of interest" description="Disordered" evidence="2">
    <location>
        <begin position="1"/>
        <end position="29"/>
    </location>
</feature>
<evidence type="ECO:0000313" key="3">
    <source>
        <dbReference type="EMBL" id="CAG9318808.1"/>
    </source>
</evidence>
<dbReference type="AlphaFoldDB" id="A0AAU9JAS6"/>
<evidence type="ECO:0000256" key="2">
    <source>
        <dbReference type="SAM" id="MobiDB-lite"/>
    </source>
</evidence>
<protein>
    <submittedName>
        <fullName evidence="3">Uncharacterized protein</fullName>
    </submittedName>
</protein>
<proteinExistence type="predicted"/>
<feature type="compositionally biased region" description="Basic and acidic residues" evidence="2">
    <location>
        <begin position="15"/>
        <end position="27"/>
    </location>
</feature>
<comment type="caution">
    <text evidence="3">The sequence shown here is derived from an EMBL/GenBank/DDBJ whole genome shotgun (WGS) entry which is preliminary data.</text>
</comment>
<accession>A0AAU9JAS6</accession>
<evidence type="ECO:0000256" key="1">
    <source>
        <dbReference type="SAM" id="Coils"/>
    </source>
</evidence>
<dbReference type="Proteomes" id="UP001162131">
    <property type="component" value="Unassembled WGS sequence"/>
</dbReference>
<dbReference type="EMBL" id="CAJZBQ010000021">
    <property type="protein sequence ID" value="CAG9318808.1"/>
    <property type="molecule type" value="Genomic_DNA"/>
</dbReference>
<feature type="compositionally biased region" description="Basic residues" evidence="2">
    <location>
        <begin position="1"/>
        <end position="14"/>
    </location>
</feature>
<organism evidence="3 4">
    <name type="scientific">Blepharisma stoltei</name>
    <dbReference type="NCBI Taxonomy" id="1481888"/>
    <lineage>
        <taxon>Eukaryota</taxon>
        <taxon>Sar</taxon>
        <taxon>Alveolata</taxon>
        <taxon>Ciliophora</taxon>
        <taxon>Postciliodesmatophora</taxon>
        <taxon>Heterotrichea</taxon>
        <taxon>Heterotrichida</taxon>
        <taxon>Blepharismidae</taxon>
        <taxon>Blepharisma</taxon>
    </lineage>
</organism>
<keyword evidence="1" id="KW-0175">Coiled coil</keyword>
<feature type="coiled-coil region" evidence="1">
    <location>
        <begin position="336"/>
        <end position="363"/>
    </location>
</feature>
<keyword evidence="4" id="KW-1185">Reference proteome</keyword>
<feature type="coiled-coil region" evidence="1">
    <location>
        <begin position="210"/>
        <end position="289"/>
    </location>
</feature>
<gene>
    <name evidence="3" type="ORF">BSTOLATCC_MIC22172</name>
</gene>
<evidence type="ECO:0000313" key="4">
    <source>
        <dbReference type="Proteomes" id="UP001162131"/>
    </source>
</evidence>
<reference evidence="3" key="1">
    <citation type="submission" date="2021-09" db="EMBL/GenBank/DDBJ databases">
        <authorList>
            <consortium name="AG Swart"/>
            <person name="Singh M."/>
            <person name="Singh A."/>
            <person name="Seah K."/>
            <person name="Emmerich C."/>
        </authorList>
    </citation>
    <scope>NUCLEOTIDE SEQUENCE</scope>
    <source>
        <strain evidence="3">ATCC30299</strain>
    </source>
</reference>
<feature type="coiled-coil region" evidence="1">
    <location>
        <begin position="60"/>
        <end position="142"/>
    </location>
</feature>
<name>A0AAU9JAS6_9CILI</name>